<dbReference type="OMA" id="TICMIEA"/>
<keyword evidence="2 4" id="KW-0863">Zinc-finger</keyword>
<dbReference type="InterPro" id="IPR001841">
    <property type="entry name" value="Znf_RING"/>
</dbReference>
<dbReference type="Pfam" id="PF13445">
    <property type="entry name" value="zf-RING_UBOX"/>
    <property type="match status" value="1"/>
</dbReference>
<dbReference type="PANTHER" id="PTHR25462">
    <property type="entry name" value="BONUS, ISOFORM C-RELATED"/>
    <property type="match status" value="1"/>
</dbReference>
<name>A0A7I4YNH4_HAECO</name>
<keyword evidence="3" id="KW-0862">Zinc</keyword>
<dbReference type="InterPro" id="IPR017907">
    <property type="entry name" value="Znf_RING_CS"/>
</dbReference>
<dbReference type="PROSITE" id="PS50089">
    <property type="entry name" value="ZF_RING_2"/>
    <property type="match status" value="1"/>
</dbReference>
<sequence>MNECSNGRLVSFLIEGDDVVSCEVCLEPFQPLTRPPKILPCGHNFCDQCLFSLCCHQQYYLLDSIKCPTCRTSFPTNVAIEAPTNWDLCKILENVQKGREMNVTVIHVPDMPPRVLPETSPPSTKRKGILNRTMSKTQKAKCGDCSRKLSLKIIGKAARFCQECNQNENVTFTCLECCVNMHNGHTLLSMSQLQAEQLKVLGELRELRRRLVDALSSTHPVPKGWSGEDVKDLLFSTSRETLQADDETLTKLDSAIQMVESSTVICPKKLRLLTRKPLHQEALGDVLEKSDVPSCSLRARTFPRSSSSHCSSCLDLLIPLLPCTLLSEELSTLTQDISSNQPVEIRCKAFIRAATILTNILYDDVPIDQLFLIADALLQCFCQANSLSRKKPQLANSTPVSRKAIWKSIQMAYTELMRHAAKKFLSYEPERIAILDDLAYLCNIYADVCDQATVTICMIEAARGRISEEKLPEPERKKVAQRLKEIDDHLLECRRLQKLQDLRTTKTKSPRS</sequence>
<accession>A0A7I4YNH4</accession>
<dbReference type="GO" id="GO:0061630">
    <property type="term" value="F:ubiquitin protein ligase activity"/>
    <property type="evidence" value="ECO:0007669"/>
    <property type="project" value="TreeGrafter"/>
</dbReference>
<evidence type="ECO:0000256" key="3">
    <source>
        <dbReference type="ARBA" id="ARBA00022833"/>
    </source>
</evidence>
<dbReference type="OrthoDB" id="252722at2759"/>
<dbReference type="Proteomes" id="UP000025227">
    <property type="component" value="Unplaced"/>
</dbReference>
<keyword evidence="6" id="KW-1185">Reference proteome</keyword>
<dbReference type="InterPro" id="IPR027370">
    <property type="entry name" value="Znf-RING_euk"/>
</dbReference>
<evidence type="ECO:0000259" key="5">
    <source>
        <dbReference type="PROSITE" id="PS50089"/>
    </source>
</evidence>
<dbReference type="PROSITE" id="PS00518">
    <property type="entry name" value="ZF_RING_1"/>
    <property type="match status" value="1"/>
</dbReference>
<dbReference type="AlphaFoldDB" id="A0A7I4YNH4"/>
<evidence type="ECO:0000256" key="4">
    <source>
        <dbReference type="PROSITE-ProRule" id="PRU00175"/>
    </source>
</evidence>
<feature type="domain" description="RING-type" evidence="5">
    <location>
        <begin position="22"/>
        <end position="71"/>
    </location>
</feature>
<evidence type="ECO:0000313" key="7">
    <source>
        <dbReference type="WBParaSite" id="HCON_00114140-00001"/>
    </source>
</evidence>
<proteinExistence type="predicted"/>
<dbReference type="InterPro" id="IPR013083">
    <property type="entry name" value="Znf_RING/FYVE/PHD"/>
</dbReference>
<dbReference type="GO" id="GO:0008270">
    <property type="term" value="F:zinc ion binding"/>
    <property type="evidence" value="ECO:0007669"/>
    <property type="project" value="UniProtKB-KW"/>
</dbReference>
<evidence type="ECO:0000313" key="6">
    <source>
        <dbReference type="Proteomes" id="UP000025227"/>
    </source>
</evidence>
<evidence type="ECO:0000256" key="2">
    <source>
        <dbReference type="ARBA" id="ARBA00022771"/>
    </source>
</evidence>
<protein>
    <submittedName>
        <fullName evidence="7">RING-type domain-containing protein</fullName>
    </submittedName>
</protein>
<dbReference type="InterPro" id="IPR047153">
    <property type="entry name" value="TRIM45/56/19-like"/>
</dbReference>
<keyword evidence="1" id="KW-0479">Metal-binding</keyword>
<dbReference type="PANTHER" id="PTHR25462:SF305">
    <property type="entry name" value="RING-TYPE DOMAIN-CONTAINING PROTEIN"/>
    <property type="match status" value="1"/>
</dbReference>
<dbReference type="WBParaSite" id="HCON_00114140-00001">
    <property type="protein sequence ID" value="HCON_00114140-00001"/>
    <property type="gene ID" value="HCON_00114140"/>
</dbReference>
<dbReference type="SMART" id="SM00184">
    <property type="entry name" value="RING"/>
    <property type="match status" value="1"/>
</dbReference>
<evidence type="ECO:0000256" key="1">
    <source>
        <dbReference type="ARBA" id="ARBA00022723"/>
    </source>
</evidence>
<organism evidence="6 7">
    <name type="scientific">Haemonchus contortus</name>
    <name type="common">Barber pole worm</name>
    <dbReference type="NCBI Taxonomy" id="6289"/>
    <lineage>
        <taxon>Eukaryota</taxon>
        <taxon>Metazoa</taxon>
        <taxon>Ecdysozoa</taxon>
        <taxon>Nematoda</taxon>
        <taxon>Chromadorea</taxon>
        <taxon>Rhabditida</taxon>
        <taxon>Rhabditina</taxon>
        <taxon>Rhabditomorpha</taxon>
        <taxon>Strongyloidea</taxon>
        <taxon>Trichostrongylidae</taxon>
        <taxon>Haemonchus</taxon>
    </lineage>
</organism>
<dbReference type="GO" id="GO:0005654">
    <property type="term" value="C:nucleoplasm"/>
    <property type="evidence" value="ECO:0007669"/>
    <property type="project" value="TreeGrafter"/>
</dbReference>
<dbReference type="Gene3D" id="3.30.40.10">
    <property type="entry name" value="Zinc/RING finger domain, C3HC4 (zinc finger)"/>
    <property type="match status" value="1"/>
</dbReference>
<dbReference type="SUPFAM" id="SSF57850">
    <property type="entry name" value="RING/U-box"/>
    <property type="match status" value="1"/>
</dbReference>
<reference evidence="7" key="1">
    <citation type="submission" date="2020-12" db="UniProtKB">
        <authorList>
            <consortium name="WormBaseParasite"/>
        </authorList>
    </citation>
    <scope>IDENTIFICATION</scope>
    <source>
        <strain evidence="7">MHco3</strain>
    </source>
</reference>